<gene>
    <name evidence="7" type="ordered locus">VMUT_0764</name>
</gene>
<dbReference type="SUPFAM" id="SSF88688">
    <property type="entry name" value="Families 57/38 glycoside transferase middle domain"/>
    <property type="match status" value="1"/>
</dbReference>
<evidence type="ECO:0000256" key="3">
    <source>
        <dbReference type="ARBA" id="ARBA00022801"/>
    </source>
</evidence>
<dbReference type="Pfam" id="PF09261">
    <property type="entry name" value="Alpha-mann_mid"/>
    <property type="match status" value="1"/>
</dbReference>
<dbReference type="GO" id="GO:0006013">
    <property type="term" value="P:mannose metabolic process"/>
    <property type="evidence" value="ECO:0007669"/>
    <property type="project" value="InterPro"/>
</dbReference>
<dbReference type="Proteomes" id="UP000007485">
    <property type="component" value="Chromosome"/>
</dbReference>
<dbReference type="SUPFAM" id="SSF74650">
    <property type="entry name" value="Galactose mutarotase-like"/>
    <property type="match status" value="1"/>
</dbReference>
<dbReference type="KEGG" id="vmo:VMUT_0764"/>
<dbReference type="AlphaFoldDB" id="F0QW51"/>
<dbReference type="CDD" id="cd10789">
    <property type="entry name" value="GH38N_AMII_ER_cytosolic"/>
    <property type="match status" value="1"/>
</dbReference>
<keyword evidence="4" id="KW-0326">Glycosidase</keyword>
<accession>F0QW51</accession>
<dbReference type="GeneID" id="10288416"/>
<dbReference type="SUPFAM" id="SSF88713">
    <property type="entry name" value="Glycoside hydrolase/deacetylase"/>
    <property type="match status" value="1"/>
</dbReference>
<dbReference type="GO" id="GO:0030246">
    <property type="term" value="F:carbohydrate binding"/>
    <property type="evidence" value="ECO:0007669"/>
    <property type="project" value="InterPro"/>
</dbReference>
<evidence type="ECO:0000259" key="6">
    <source>
        <dbReference type="SMART" id="SM00872"/>
    </source>
</evidence>
<organism evidence="7 8">
    <name type="scientific">Vulcanisaeta moutnovskia (strain 768-28)</name>
    <dbReference type="NCBI Taxonomy" id="985053"/>
    <lineage>
        <taxon>Archaea</taxon>
        <taxon>Thermoproteota</taxon>
        <taxon>Thermoprotei</taxon>
        <taxon>Thermoproteales</taxon>
        <taxon>Thermoproteaceae</taxon>
        <taxon>Vulcanisaeta</taxon>
    </lineage>
</organism>
<keyword evidence="2" id="KW-0479">Metal-binding</keyword>
<protein>
    <submittedName>
        <fullName evidence="7">Alpha-mannosidase</fullName>
    </submittedName>
</protein>
<dbReference type="Gene3D" id="2.70.98.30">
    <property type="entry name" value="Golgi alpha-mannosidase II, domain 4"/>
    <property type="match status" value="1"/>
</dbReference>
<dbReference type="InterPro" id="IPR041147">
    <property type="entry name" value="GH38_C"/>
</dbReference>
<keyword evidence="5" id="KW-0175">Coiled coil</keyword>
<feature type="domain" description="Glycoside hydrolase family 38 central" evidence="6">
    <location>
        <begin position="490"/>
        <end position="561"/>
    </location>
</feature>
<dbReference type="EMBL" id="CP002529">
    <property type="protein sequence ID" value="ADY00975.1"/>
    <property type="molecule type" value="Genomic_DNA"/>
</dbReference>
<dbReference type="InterPro" id="IPR037094">
    <property type="entry name" value="Glyco_hydro_38_cen_sf"/>
</dbReference>
<dbReference type="InterPro" id="IPR011013">
    <property type="entry name" value="Gal_mutarotase_sf_dom"/>
</dbReference>
<evidence type="ECO:0000313" key="8">
    <source>
        <dbReference type="Proteomes" id="UP000007485"/>
    </source>
</evidence>
<dbReference type="HOGENOM" id="CLU_003442_1_0_2"/>
<keyword evidence="3" id="KW-0378">Hydrolase</keyword>
<dbReference type="PANTHER" id="PTHR46017">
    <property type="entry name" value="ALPHA-MANNOSIDASE 2C1"/>
    <property type="match status" value="1"/>
</dbReference>
<keyword evidence="8" id="KW-1185">Reference proteome</keyword>
<dbReference type="GO" id="GO:0009313">
    <property type="term" value="P:oligosaccharide catabolic process"/>
    <property type="evidence" value="ECO:0007669"/>
    <property type="project" value="TreeGrafter"/>
</dbReference>
<dbReference type="Pfam" id="PF17677">
    <property type="entry name" value="Glyco_hydro38C2"/>
    <property type="match status" value="1"/>
</dbReference>
<dbReference type="Pfam" id="PF07748">
    <property type="entry name" value="Glyco_hydro_38C"/>
    <property type="match status" value="1"/>
</dbReference>
<dbReference type="SMART" id="SM00872">
    <property type="entry name" value="Alpha-mann_mid"/>
    <property type="match status" value="1"/>
</dbReference>
<comment type="similarity">
    <text evidence="1">Belongs to the glycosyl hydrolase 38 family.</text>
</comment>
<dbReference type="Gene3D" id="3.20.110.10">
    <property type="entry name" value="Glycoside hydrolase 38, N terminal domain"/>
    <property type="match status" value="1"/>
</dbReference>
<dbReference type="InterPro" id="IPR027291">
    <property type="entry name" value="Glyco_hydro_38_N_sf"/>
</dbReference>
<proteinExistence type="inferred from homology"/>
<reference evidence="7 8" key="1">
    <citation type="journal article" date="2011" name="J. Bacteriol.">
        <title>Complete genome sequence of 'Vulcanisaeta moutnovskia' strain 768-28, a novel member of the hyperthermophilic crenarchaeal genus vulcanisaeta.</title>
        <authorList>
            <person name="Gumerov V.M."/>
            <person name="Mardanov A.V."/>
            <person name="Beletsky A.V."/>
            <person name="Prokofeva M.I."/>
            <person name="Bonch-Osmolovskaya E.A."/>
            <person name="Ravin N.V."/>
            <person name="Skryabin K.G."/>
        </authorList>
    </citation>
    <scope>NUCLEOTIDE SEQUENCE [LARGE SCALE GENOMIC DNA]</scope>
    <source>
        <strain evidence="7 8">768-28</strain>
    </source>
</reference>
<dbReference type="Gene3D" id="1.20.1270.50">
    <property type="entry name" value="Glycoside hydrolase family 38, central domain"/>
    <property type="match status" value="1"/>
</dbReference>
<feature type="coiled-coil region" evidence="5">
    <location>
        <begin position="551"/>
        <end position="578"/>
    </location>
</feature>
<sequence>MGFDLRDVGGVRTKLFYLEAASIMGVDVVNLEACGGALCSSVVVRDFGEPWFFVDVVGEGTLRVDDLQFAVFNYGDEGESRWVRASPGRHSLSLVLSPVRMFGERKVSFNGMYVVYREPSLFNFVLRAKLLLDVADAFDDLRLDYLRVLNEALDAVPLDSMANWQLEFAVRGHIVEPPGFVRALFNYYDSKELTHLRPPDFNELSKAAKEGLRILEEGIEELRVRRGHRGVVYVAGHAHIDLGWLWSRDVTREKIRRTVINVLSLLQSYPELTFLVSNMAYLKWLSEDKDLWSRIKDAIKAGRVIPIGGMWVESDTNLPGGESLARQFLYGQRFLLKEFGFTTEIGWLPDTFGFPASLPQILRKAGIKVFFEHKMYWNTVNKFPYSVFLWEGIDGSVIPTINYATYGADLTPRQIARAWSDHTSPELPAFLPFGKGDGGGGPTWLMLERYGAYRDLPGMPRLVMGNLKDLVNKVVKDCSLPRWRGELYLEIHRGVYTNGIRLKQLVRILETKLRELEALSVVVGVHKNYEELWYPLLEAEYHDPMGATSTKAVYDEIINELEEDLRKVNNELMNVLRNVLGTGSLTTIINSLPWSRRELVMTKEELGGVPMQKVDEGYLALVSIPALGWKSFEVGDGVSSGDVNVGGDYIENSMIKVVFNDSLKIYDKEVKRWAIEEGNLVVCEDIPSRWDGWDIEAYYKRVCRKLKPIGFSIVERGPLRGCIEVNYKFRDSSIKQRICVSAFNRRVDVENEVDWKERLTLLKAVYKLGLFGHNASFEIPYGVISRPTRPSNTWEVAKFEVPALRWVDVWDPDYGVAIINDGRQGYSVEENTVSITLLRSPIYPNPFLDYGHSKFTYAIYPHPGDWRIAQIPRRAYEFNQPLIIVENTSGGESSFLEITNPAVMLEALKWGEDSGIVMRLYETYGINTCTEVKGSIRGDGVETDLIELGDYGTTDISNLCFRPYEIKTVLISS</sequence>
<dbReference type="InterPro" id="IPR011330">
    <property type="entry name" value="Glyco_hydro/deAcase_b/a-brl"/>
</dbReference>
<dbReference type="InterPro" id="IPR015341">
    <property type="entry name" value="Glyco_hydro_38_cen"/>
</dbReference>
<dbReference type="Pfam" id="PF01074">
    <property type="entry name" value="Glyco_hydro_38N"/>
    <property type="match status" value="1"/>
</dbReference>
<evidence type="ECO:0000256" key="5">
    <source>
        <dbReference type="SAM" id="Coils"/>
    </source>
</evidence>
<dbReference type="InterPro" id="IPR011682">
    <property type="entry name" value="Glyco_hydro_38_C"/>
</dbReference>
<dbReference type="eggNOG" id="arCOG03661">
    <property type="taxonomic scope" value="Archaea"/>
</dbReference>
<dbReference type="GO" id="GO:0046872">
    <property type="term" value="F:metal ion binding"/>
    <property type="evidence" value="ECO:0007669"/>
    <property type="project" value="UniProtKB-KW"/>
</dbReference>
<dbReference type="GO" id="GO:0004559">
    <property type="term" value="F:alpha-mannosidase activity"/>
    <property type="evidence" value="ECO:0007669"/>
    <property type="project" value="InterPro"/>
</dbReference>
<dbReference type="RefSeq" id="WP_013604137.1">
    <property type="nucleotide sequence ID" value="NC_015151.1"/>
</dbReference>
<dbReference type="InterPro" id="IPR028995">
    <property type="entry name" value="Glyco_hydro_57/38_cen_sf"/>
</dbReference>
<dbReference type="PANTHER" id="PTHR46017:SF1">
    <property type="entry name" value="ALPHA-MANNOSIDASE 2C1"/>
    <property type="match status" value="1"/>
</dbReference>
<dbReference type="STRING" id="985053.VMUT_0764"/>
<dbReference type="InterPro" id="IPR000602">
    <property type="entry name" value="Glyco_hydro_38_N"/>
</dbReference>
<name>F0QW51_VULM7</name>
<evidence type="ECO:0000256" key="4">
    <source>
        <dbReference type="ARBA" id="ARBA00023295"/>
    </source>
</evidence>
<evidence type="ECO:0000313" key="7">
    <source>
        <dbReference type="EMBL" id="ADY00975.1"/>
    </source>
</evidence>
<evidence type="ECO:0000256" key="2">
    <source>
        <dbReference type="ARBA" id="ARBA00022723"/>
    </source>
</evidence>
<evidence type="ECO:0000256" key="1">
    <source>
        <dbReference type="ARBA" id="ARBA00009792"/>
    </source>
</evidence>